<dbReference type="CDD" id="cd17470">
    <property type="entry name" value="T3SS_Flik_C"/>
    <property type="match status" value="1"/>
</dbReference>
<feature type="region of interest" description="Disordered" evidence="1">
    <location>
        <begin position="479"/>
        <end position="513"/>
    </location>
</feature>
<keyword evidence="3" id="KW-0282">Flagellum</keyword>
<comment type="caution">
    <text evidence="3">The sequence shown here is derived from an EMBL/GenBank/DDBJ whole genome shotgun (WGS) entry which is preliminary data.</text>
</comment>
<keyword evidence="3" id="KW-0966">Cell projection</keyword>
<reference evidence="3 4" key="1">
    <citation type="submission" date="2020-02" db="EMBL/GenBank/DDBJ databases">
        <authorList>
            <person name="Feng H."/>
        </authorList>
    </citation>
    <scope>NUCLEOTIDE SEQUENCE [LARGE SCALE GENOMIC DNA]</scope>
    <source>
        <strain evidence="3 4">Gsoil 114</strain>
    </source>
</reference>
<feature type="domain" description="Flagellar hook-length control protein-like C-terminal" evidence="2">
    <location>
        <begin position="400"/>
        <end position="480"/>
    </location>
</feature>
<gene>
    <name evidence="3" type="ORF">G4D61_06485</name>
</gene>
<accession>A0A6M0P4H4</accession>
<dbReference type="InterPro" id="IPR021136">
    <property type="entry name" value="Flagellar_hook_control-like_C"/>
</dbReference>
<keyword evidence="3" id="KW-0969">Cilium</keyword>
<proteinExistence type="predicted"/>
<reference evidence="3 4" key="2">
    <citation type="submission" date="2020-03" db="EMBL/GenBank/DDBJ databases">
        <title>Bacillus aquiflavi sp. nov., isolated from yellow water of strong flavor Chinese baijiu in Yibin region of China.</title>
        <authorList>
            <person name="Xie J."/>
        </authorList>
    </citation>
    <scope>NUCLEOTIDE SEQUENCE [LARGE SCALE GENOMIC DNA]</scope>
    <source>
        <strain evidence="3 4">Gsoil 114</strain>
    </source>
</reference>
<keyword evidence="4" id="KW-1185">Reference proteome</keyword>
<protein>
    <submittedName>
        <fullName evidence="3">Flagellar hook-length control protein FliK</fullName>
    </submittedName>
</protein>
<dbReference type="Gene3D" id="3.30.750.140">
    <property type="match status" value="1"/>
</dbReference>
<dbReference type="InterPro" id="IPR038610">
    <property type="entry name" value="FliK-like_C_sf"/>
</dbReference>
<evidence type="ECO:0000313" key="4">
    <source>
        <dbReference type="Proteomes" id="UP000476934"/>
    </source>
</evidence>
<organism evidence="3 4">
    <name type="scientific">Heyndrickxia ginsengihumi</name>
    <dbReference type="NCBI Taxonomy" id="363870"/>
    <lineage>
        <taxon>Bacteria</taxon>
        <taxon>Bacillati</taxon>
        <taxon>Bacillota</taxon>
        <taxon>Bacilli</taxon>
        <taxon>Bacillales</taxon>
        <taxon>Bacillaceae</taxon>
        <taxon>Heyndrickxia</taxon>
    </lineage>
</organism>
<dbReference type="RefSeq" id="WP_052137762.1">
    <property type="nucleotide sequence ID" value="NZ_JAAIWK010000007.1"/>
</dbReference>
<name>A0A6M0P4H4_9BACI</name>
<evidence type="ECO:0000256" key="1">
    <source>
        <dbReference type="SAM" id="MobiDB-lite"/>
    </source>
</evidence>
<evidence type="ECO:0000313" key="3">
    <source>
        <dbReference type="EMBL" id="NEY19616.1"/>
    </source>
</evidence>
<dbReference type="Proteomes" id="UP000476934">
    <property type="component" value="Unassembled WGS sequence"/>
</dbReference>
<sequence>MNIGSLQMNSDPMLMMQTQEPNEIVTSNNFLSLWQGMNGDQQGDGSQKAVPSSITDQLQSILDCLTGDETNTVNNGDGSITLANADKQILSKLLKQIGSLTNKTNVSIQKKMLETKNALENGDDITALVNLVQLIGQMPVEDLQKLDKSSLQKLFQQANAVQNQETSSVQAGIQLLKMSETKDVLIVKIKKALTQLNTGNEGEKASSNLFNEPYTTCGAIAKYLRNYGQENTQTKTLSSGVNMNVILNKVIDQLNNFVGNADVSSKQKLAESMLALKNGDIQEATVKVLDVLNNTPSKLLLSIGNTKDSHEIKSQQNQLTLNLLKTDGILKNAYTRAVENVKKTSQMSADNHQEEAANNTVNSMGALMTKTEQYVLHVSGEGKSASYQQFVADFSNILQRANLTKDTGTNKLFIKLNPENLGSLKIELIDQDGVLTAKIMTSTSGAKDLLDSQLQQLKQAFAGQNIQLNQVHVIYQESSSQSQPFQQQSSSHEREQQQQQHKDHHEEETKDDFSDFLLNNLIEMEA</sequence>
<dbReference type="AlphaFoldDB" id="A0A6M0P4H4"/>
<feature type="compositionally biased region" description="Basic and acidic residues" evidence="1">
    <location>
        <begin position="491"/>
        <end position="513"/>
    </location>
</feature>
<dbReference type="Pfam" id="PF02120">
    <property type="entry name" value="Flg_hook"/>
    <property type="match status" value="1"/>
</dbReference>
<dbReference type="EMBL" id="JAAIWK010000007">
    <property type="protein sequence ID" value="NEY19616.1"/>
    <property type="molecule type" value="Genomic_DNA"/>
</dbReference>
<feature type="compositionally biased region" description="Low complexity" evidence="1">
    <location>
        <begin position="479"/>
        <end position="490"/>
    </location>
</feature>
<dbReference type="OrthoDB" id="2112988at2"/>
<evidence type="ECO:0000259" key="2">
    <source>
        <dbReference type="Pfam" id="PF02120"/>
    </source>
</evidence>